<accession>A0AAW6D1L0</accession>
<name>A0AAW6D1L0_9FIRM</name>
<protein>
    <submittedName>
        <fullName evidence="2">Uncharacterized protein</fullName>
    </submittedName>
</protein>
<feature type="signal peptide" evidence="1">
    <location>
        <begin position="1"/>
        <end position="38"/>
    </location>
</feature>
<dbReference type="EMBL" id="JAQLXW010000004">
    <property type="protein sequence ID" value="MDB8003163.1"/>
    <property type="molecule type" value="Genomic_DNA"/>
</dbReference>
<sequence length="151" mass="17214">MDCAFCINNYERGISKRFKKLTAGIVAASLALSTLAQSAIAGGITFSDDQWWTQMSINRDDLLEGYYPVDVSSITFYSQTDYMLGYYSTSSGEWEQNSYDANTRYDISDIQLYDSEEQSYALNAILSRACRQEYCKSTERITIICNYSDCR</sequence>
<evidence type="ECO:0000256" key="1">
    <source>
        <dbReference type="SAM" id="SignalP"/>
    </source>
</evidence>
<comment type="caution">
    <text evidence="2">The sequence shown here is derived from an EMBL/GenBank/DDBJ whole genome shotgun (WGS) entry which is preliminary data.</text>
</comment>
<evidence type="ECO:0000313" key="3">
    <source>
        <dbReference type="Proteomes" id="UP001210809"/>
    </source>
</evidence>
<keyword evidence="1" id="KW-0732">Signal</keyword>
<reference evidence="2" key="1">
    <citation type="submission" date="2023-01" db="EMBL/GenBank/DDBJ databases">
        <title>Human gut microbiome strain richness.</title>
        <authorList>
            <person name="Chen-Liaw A."/>
        </authorList>
    </citation>
    <scope>NUCLEOTIDE SEQUENCE</scope>
    <source>
        <strain evidence="2">1001283st1_G1_1001283B150217_161031</strain>
    </source>
</reference>
<feature type="chain" id="PRO_5043588434" evidence="1">
    <location>
        <begin position="39"/>
        <end position="151"/>
    </location>
</feature>
<dbReference type="AlphaFoldDB" id="A0AAW6D1L0"/>
<dbReference type="Proteomes" id="UP001210809">
    <property type="component" value="Unassembled WGS sequence"/>
</dbReference>
<evidence type="ECO:0000313" key="2">
    <source>
        <dbReference type="EMBL" id="MDB8003163.1"/>
    </source>
</evidence>
<organism evidence="2 3">
    <name type="scientific">[Eubacterium] siraeum</name>
    <dbReference type="NCBI Taxonomy" id="39492"/>
    <lineage>
        <taxon>Bacteria</taxon>
        <taxon>Bacillati</taxon>
        <taxon>Bacillota</taxon>
        <taxon>Clostridia</taxon>
        <taxon>Eubacteriales</taxon>
        <taxon>Oscillospiraceae</taxon>
        <taxon>Oscillospiraceae incertae sedis</taxon>
    </lineage>
</organism>
<proteinExistence type="predicted"/>
<gene>
    <name evidence="2" type="ORF">PNE09_03665</name>
</gene>